<evidence type="ECO:0000313" key="2">
    <source>
        <dbReference type="EMBL" id="PMD44373.1"/>
    </source>
</evidence>
<protein>
    <submittedName>
        <fullName evidence="2">Uncharacterized protein</fullName>
    </submittedName>
</protein>
<reference evidence="2 3" key="1">
    <citation type="submission" date="2016-04" db="EMBL/GenBank/DDBJ databases">
        <title>A degradative enzymes factory behind the ericoid mycorrhizal symbiosis.</title>
        <authorList>
            <consortium name="DOE Joint Genome Institute"/>
            <person name="Martino E."/>
            <person name="Morin E."/>
            <person name="Grelet G."/>
            <person name="Kuo A."/>
            <person name="Kohler A."/>
            <person name="Daghino S."/>
            <person name="Barry K."/>
            <person name="Choi C."/>
            <person name="Cichocki N."/>
            <person name="Clum A."/>
            <person name="Copeland A."/>
            <person name="Hainaut M."/>
            <person name="Haridas S."/>
            <person name="Labutti K."/>
            <person name="Lindquist E."/>
            <person name="Lipzen A."/>
            <person name="Khouja H.-R."/>
            <person name="Murat C."/>
            <person name="Ohm R."/>
            <person name="Olson A."/>
            <person name="Spatafora J."/>
            <person name="Veneault-Fourrey C."/>
            <person name="Henrissat B."/>
            <person name="Grigoriev I."/>
            <person name="Martin F."/>
            <person name="Perotto S."/>
        </authorList>
    </citation>
    <scope>NUCLEOTIDE SEQUENCE [LARGE SCALE GENOMIC DNA]</scope>
    <source>
        <strain evidence="2 3">F</strain>
    </source>
</reference>
<dbReference type="AlphaFoldDB" id="A0A2J6S0S9"/>
<sequence length="244" mass="26383">MHLRIPLIPRFFAARRQDAGNTPPTVVEHVHDRAGSIDDSGASSNDAPDGDLELELPDHEEDSDCDPIDWEAIGTASNASPSPQLIISSSIEISWSPCNVPASKSSDTSNSRPVVPYGSLKVWSDEDDDESPAPIPTSRSSYGASISAWKHVLPDPRSSIWKGRNGARLAVVVLQDSDEAKESSGKELVLRQRFVPESKVITEAEGRTSTEESISNGWSKIGLCNRGGGFEISRSLSVWVCKCN</sequence>
<accession>A0A2J6S0S9</accession>
<dbReference type="OrthoDB" id="3548421at2759"/>
<evidence type="ECO:0000313" key="3">
    <source>
        <dbReference type="Proteomes" id="UP000235786"/>
    </source>
</evidence>
<gene>
    <name evidence="2" type="ORF">L207DRAFT_525709</name>
</gene>
<name>A0A2J6S0S9_HYAVF</name>
<proteinExistence type="predicted"/>
<dbReference type="EMBL" id="KZ613941">
    <property type="protein sequence ID" value="PMD44373.1"/>
    <property type="molecule type" value="Genomic_DNA"/>
</dbReference>
<keyword evidence="3" id="KW-1185">Reference proteome</keyword>
<feature type="region of interest" description="Disordered" evidence="1">
    <location>
        <begin position="19"/>
        <end position="66"/>
    </location>
</feature>
<evidence type="ECO:0000256" key="1">
    <source>
        <dbReference type="SAM" id="MobiDB-lite"/>
    </source>
</evidence>
<dbReference type="Proteomes" id="UP000235786">
    <property type="component" value="Unassembled WGS sequence"/>
</dbReference>
<organism evidence="2 3">
    <name type="scientific">Hyaloscypha variabilis (strain UAMH 11265 / GT02V1 / F)</name>
    <name type="common">Meliniomyces variabilis</name>
    <dbReference type="NCBI Taxonomy" id="1149755"/>
    <lineage>
        <taxon>Eukaryota</taxon>
        <taxon>Fungi</taxon>
        <taxon>Dikarya</taxon>
        <taxon>Ascomycota</taxon>
        <taxon>Pezizomycotina</taxon>
        <taxon>Leotiomycetes</taxon>
        <taxon>Helotiales</taxon>
        <taxon>Hyaloscyphaceae</taxon>
        <taxon>Hyaloscypha</taxon>
        <taxon>Hyaloscypha variabilis</taxon>
    </lineage>
</organism>
<feature type="compositionally biased region" description="Acidic residues" evidence="1">
    <location>
        <begin position="48"/>
        <end position="66"/>
    </location>
</feature>